<accession>A0A7R8H6P8</accession>
<dbReference type="PANTHER" id="PTHR45656">
    <property type="entry name" value="PROTEIN CBR-CLEC-78"/>
    <property type="match status" value="1"/>
</dbReference>
<evidence type="ECO:0000256" key="1">
    <source>
        <dbReference type="ARBA" id="ARBA00022729"/>
    </source>
</evidence>
<dbReference type="PROSITE" id="PS50835">
    <property type="entry name" value="IG_LIKE"/>
    <property type="match status" value="1"/>
</dbReference>
<dbReference type="InterPro" id="IPR036179">
    <property type="entry name" value="Ig-like_dom_sf"/>
</dbReference>
<feature type="disulfide bond" evidence="4">
    <location>
        <begin position="430"/>
        <end position="457"/>
    </location>
</feature>
<dbReference type="EMBL" id="HG994582">
    <property type="protein sequence ID" value="CAF2906089.1"/>
    <property type="molecule type" value="Genomic_DNA"/>
</dbReference>
<dbReference type="SMART" id="SM00032">
    <property type="entry name" value="CCP"/>
    <property type="match status" value="5"/>
</dbReference>
<dbReference type="CDD" id="cd00033">
    <property type="entry name" value="CCP"/>
    <property type="match status" value="5"/>
</dbReference>
<dbReference type="InterPro" id="IPR035976">
    <property type="entry name" value="Sushi/SCR/CCP_sf"/>
</dbReference>
<feature type="disulfide bond" evidence="4">
    <location>
        <begin position="548"/>
        <end position="575"/>
    </location>
</feature>
<name>A0A7R8H6P8_LEPSM</name>
<reference evidence="5" key="1">
    <citation type="submission" date="2021-02" db="EMBL/GenBank/DDBJ databases">
        <authorList>
            <person name="Bekaert M."/>
        </authorList>
    </citation>
    <scope>NUCLEOTIDE SEQUENCE</scope>
    <source>
        <strain evidence="5">IoA-00</strain>
    </source>
</reference>
<organism evidence="5 6">
    <name type="scientific">Lepeophtheirus salmonis</name>
    <name type="common">Salmon louse</name>
    <name type="synonym">Caligus salmonis</name>
    <dbReference type="NCBI Taxonomy" id="72036"/>
    <lineage>
        <taxon>Eukaryota</taxon>
        <taxon>Metazoa</taxon>
        <taxon>Ecdysozoa</taxon>
        <taxon>Arthropoda</taxon>
        <taxon>Crustacea</taxon>
        <taxon>Multicrustacea</taxon>
        <taxon>Hexanauplia</taxon>
        <taxon>Copepoda</taxon>
        <taxon>Siphonostomatoida</taxon>
        <taxon>Caligidae</taxon>
        <taxon>Lepeophtheirus</taxon>
    </lineage>
</organism>
<dbReference type="SUPFAM" id="SSF48726">
    <property type="entry name" value="Immunoglobulin"/>
    <property type="match status" value="1"/>
</dbReference>
<keyword evidence="3 4" id="KW-1015">Disulfide bond</keyword>
<dbReference type="Proteomes" id="UP000675881">
    <property type="component" value="Chromosome 3"/>
</dbReference>
<comment type="caution">
    <text evidence="4">Lacks conserved residue(s) required for the propagation of feature annotation.</text>
</comment>
<dbReference type="PANTHER" id="PTHR45656:SF4">
    <property type="entry name" value="PROTEIN CBR-CLEC-78"/>
    <property type="match status" value="1"/>
</dbReference>
<evidence type="ECO:0000256" key="4">
    <source>
        <dbReference type="PROSITE-ProRule" id="PRU00302"/>
    </source>
</evidence>
<evidence type="ECO:0000256" key="3">
    <source>
        <dbReference type="ARBA" id="ARBA00023157"/>
    </source>
</evidence>
<dbReference type="Pfam" id="PF00084">
    <property type="entry name" value="Sushi"/>
    <property type="match status" value="4"/>
</dbReference>
<feature type="disulfide bond" evidence="4">
    <location>
        <begin position="489"/>
        <end position="516"/>
    </location>
</feature>
<dbReference type="Gene3D" id="2.10.70.10">
    <property type="entry name" value="Complement Module, domain 1"/>
    <property type="match status" value="5"/>
</dbReference>
<feature type="disulfide bond" evidence="4">
    <location>
        <begin position="371"/>
        <end position="398"/>
    </location>
</feature>
<dbReference type="OrthoDB" id="5804959at2759"/>
<dbReference type="InterPro" id="IPR007110">
    <property type="entry name" value="Ig-like_dom"/>
</dbReference>
<keyword evidence="2" id="KW-0677">Repeat</keyword>
<sequence>MLQRNVEQKLKKLMRMNTFFCTTLALYFFYSQDYSVSSSPLLGFEDYYLDDDDEEEDEFFGRQKVNSSPSPEPNQFRPCPSPNVTFNGSISHPSEWAASDKSGTPVRDVEFEVRVGPFPKDLQKCKLTCQDGHWIGPLCRKSNDKTYHSLLKSCELNLHPANIIITYQFQELKLSQSTVFPDGDIVEFRCFGSPGDYFIEGNSSLTCHNGIWDSRIPFCRKTSSRANFSEDEPPRLVVHSSVNGVNNEEEDRIITGPSGEVLIYPGSILHIDCVYSRKKGNPQWSWSRHVKVYPTGWSVMEVDRDWHYRLSLYYVKKEDSNVFTCKNPHGKMNSIRVVITDVECPKFEISDVELESRLRSHKVGSIAAFSCPRGFKLVGPSSLLCLRNGSWSGTPPLCQPIKCTALEILDSHLRVLSLNNSYLGTANFLCPFGYKLEGPETISCGHEGFWNGVVPRCKAIECASPLPPSNGRLLDNDKYLVGNTVQYVCDEGFVLIGEPIIRCTESGLWSHATPFCKRACRFPGDPMNGRIMPVKFLYEIGDKILIECNSGYVNTGRPKAICNEDGKWSETIPSCLSYLNSSS</sequence>
<dbReference type="InterPro" id="IPR000436">
    <property type="entry name" value="Sushi_SCR_CCP_dom"/>
</dbReference>
<evidence type="ECO:0000313" key="5">
    <source>
        <dbReference type="EMBL" id="CAF2906089.1"/>
    </source>
</evidence>
<gene>
    <name evidence="5" type="ORF">LSAA_7849</name>
</gene>
<keyword evidence="4" id="KW-0768">Sushi</keyword>
<dbReference type="AlphaFoldDB" id="A0A7R8H6P8"/>
<dbReference type="PROSITE" id="PS50923">
    <property type="entry name" value="SUSHI"/>
    <property type="match status" value="5"/>
</dbReference>
<evidence type="ECO:0000313" key="6">
    <source>
        <dbReference type="Proteomes" id="UP000675881"/>
    </source>
</evidence>
<evidence type="ECO:0000256" key="2">
    <source>
        <dbReference type="ARBA" id="ARBA00022737"/>
    </source>
</evidence>
<keyword evidence="6" id="KW-1185">Reference proteome</keyword>
<protein>
    <submittedName>
        <fullName evidence="5">(salmon louse) hypothetical protein</fullName>
    </submittedName>
</protein>
<proteinExistence type="predicted"/>
<dbReference type="SUPFAM" id="SSF57535">
    <property type="entry name" value="Complement control module/SCR domain"/>
    <property type="match status" value="5"/>
</dbReference>
<dbReference type="InterPro" id="IPR051277">
    <property type="entry name" value="SEZ6_CSMD_C4BPB_Regulators"/>
</dbReference>
<keyword evidence="1" id="KW-0732">Signal</keyword>